<proteinExistence type="predicted"/>
<name>A0A6G0VJJ8_APHCR</name>
<organism evidence="1 2">
    <name type="scientific">Aphis craccivora</name>
    <name type="common">Cowpea aphid</name>
    <dbReference type="NCBI Taxonomy" id="307492"/>
    <lineage>
        <taxon>Eukaryota</taxon>
        <taxon>Metazoa</taxon>
        <taxon>Ecdysozoa</taxon>
        <taxon>Arthropoda</taxon>
        <taxon>Hexapoda</taxon>
        <taxon>Insecta</taxon>
        <taxon>Pterygota</taxon>
        <taxon>Neoptera</taxon>
        <taxon>Paraneoptera</taxon>
        <taxon>Hemiptera</taxon>
        <taxon>Sternorrhyncha</taxon>
        <taxon>Aphidomorpha</taxon>
        <taxon>Aphidoidea</taxon>
        <taxon>Aphididae</taxon>
        <taxon>Aphidini</taxon>
        <taxon>Aphis</taxon>
        <taxon>Aphis</taxon>
    </lineage>
</organism>
<evidence type="ECO:0000313" key="1">
    <source>
        <dbReference type="EMBL" id="KAF0690771.1"/>
    </source>
</evidence>
<gene>
    <name evidence="1" type="ORF">FWK35_00028688</name>
</gene>
<comment type="caution">
    <text evidence="1">The sequence shown here is derived from an EMBL/GenBank/DDBJ whole genome shotgun (WGS) entry which is preliminary data.</text>
</comment>
<dbReference type="OrthoDB" id="6622122at2759"/>
<keyword evidence="2" id="KW-1185">Reference proteome</keyword>
<reference evidence="1 2" key="1">
    <citation type="submission" date="2019-08" db="EMBL/GenBank/DDBJ databases">
        <title>Whole genome of Aphis craccivora.</title>
        <authorList>
            <person name="Voronova N.V."/>
            <person name="Shulinski R.S."/>
            <person name="Bandarenka Y.V."/>
            <person name="Zhorov D.G."/>
            <person name="Warner D."/>
        </authorList>
    </citation>
    <scope>NUCLEOTIDE SEQUENCE [LARGE SCALE GENOMIC DNA]</scope>
    <source>
        <strain evidence="1">180601</strain>
        <tissue evidence="1">Whole Body</tissue>
    </source>
</reference>
<protein>
    <submittedName>
        <fullName evidence="1">Zinc finger MYM-type protein 1-like</fullName>
    </submittedName>
</protein>
<dbReference type="AlphaFoldDB" id="A0A6G0VJJ8"/>
<accession>A0A6G0VJJ8</accession>
<sequence length="253" mass="28719">MDHYLIKKKTNEMVRYLVHSSEPVNTDISQPSTSSTSLNCLKNTAISEQNFTFLACQCMLPNVIDPRNNDIGLFVNANGSLTDEQKHLILVKPWIPPSTYAFPILDQNKKRKLKFQHQWFNTENGAFCKFCLVFATTGGVGQQKLGALTNKAFTNWKNAKEKFNEHASFDYHNLSVTKAEDFLSIYSNKTPSIITALDNDRLDSWNNFNITIIFVPRMYNRTDVVGCNFLSPKNTVMELGDVKVLALTLVDHV</sequence>
<dbReference type="EMBL" id="VUJU01016172">
    <property type="protein sequence ID" value="KAF0690771.1"/>
    <property type="molecule type" value="Genomic_DNA"/>
</dbReference>
<evidence type="ECO:0000313" key="2">
    <source>
        <dbReference type="Proteomes" id="UP000478052"/>
    </source>
</evidence>
<dbReference type="Proteomes" id="UP000478052">
    <property type="component" value="Unassembled WGS sequence"/>
</dbReference>